<comment type="miscellaneous">
    <text evidence="16">Both phosphorylation and phosphorolysis are carried out by the same active site and suggest a common mechanism for both reactions.</text>
</comment>
<dbReference type="EC" id="2.7.4.-" evidence="16"/>
<dbReference type="InterPro" id="IPR003755">
    <property type="entry name" value="HPr(Ser)_kin/Pase"/>
</dbReference>
<keyword evidence="13 16" id="KW-0119">Carbohydrate metabolism</keyword>
<dbReference type="RefSeq" id="WP_062468196.1">
    <property type="nucleotide sequence ID" value="NZ_BBYN01000006.1"/>
</dbReference>
<name>A0A1S6ILL6_9LACT</name>
<dbReference type="CDD" id="cd01918">
    <property type="entry name" value="HprK_C"/>
    <property type="match status" value="1"/>
</dbReference>
<dbReference type="SUPFAM" id="SSF75138">
    <property type="entry name" value="HprK N-terminal domain-like"/>
    <property type="match status" value="1"/>
</dbReference>
<evidence type="ECO:0000256" key="11">
    <source>
        <dbReference type="ARBA" id="ARBA00022842"/>
    </source>
</evidence>
<dbReference type="OrthoDB" id="9778803at2"/>
<comment type="subunit">
    <text evidence="16">Homohexamer.</text>
</comment>
<keyword evidence="8 16" id="KW-0547">Nucleotide-binding</keyword>
<accession>A0A1S6ILL6</accession>
<evidence type="ECO:0000256" key="13">
    <source>
        <dbReference type="ARBA" id="ARBA00023277"/>
    </source>
</evidence>
<dbReference type="InterPro" id="IPR011104">
    <property type="entry name" value="Hpr_kin/Pase_C"/>
</dbReference>
<reference evidence="19 20" key="1">
    <citation type="journal article" date="2014" name="Int. J. Syst. Evol. Microbiol.">
        <title>Jeotgalibaca dankookensis gen. nov., sp. nov., a member of the family Carnobacteriaceae, isolated from seujeot (Korean traditional food).</title>
        <authorList>
            <person name="Lee D.G."/>
            <person name="Trujillo M.E."/>
            <person name="Kang H."/>
            <person name="Ahn T.Y."/>
        </authorList>
    </citation>
    <scope>NUCLEOTIDE SEQUENCE [LARGE SCALE GENOMIC DNA]</scope>
    <source>
        <strain evidence="19 20">EX-07</strain>
    </source>
</reference>
<comment type="catalytic activity">
    <reaction evidence="15 16">
        <text>[HPr protein]-O-phospho-L-serine + phosphate + H(+) = [HPr protein]-L-serine + diphosphate</text>
        <dbReference type="Rhea" id="RHEA:46604"/>
        <dbReference type="Rhea" id="RHEA-COMP:11602"/>
        <dbReference type="Rhea" id="RHEA-COMP:11603"/>
        <dbReference type="ChEBI" id="CHEBI:15378"/>
        <dbReference type="ChEBI" id="CHEBI:29999"/>
        <dbReference type="ChEBI" id="CHEBI:33019"/>
        <dbReference type="ChEBI" id="CHEBI:43474"/>
        <dbReference type="ChEBI" id="CHEBI:83421"/>
    </reaction>
</comment>
<dbReference type="NCBIfam" id="TIGR00679">
    <property type="entry name" value="hpr-ser"/>
    <property type="match status" value="1"/>
</dbReference>
<evidence type="ECO:0000256" key="2">
    <source>
        <dbReference type="ARBA" id="ARBA00001946"/>
    </source>
</evidence>
<evidence type="ECO:0000256" key="10">
    <source>
        <dbReference type="ARBA" id="ARBA00022840"/>
    </source>
</evidence>
<evidence type="ECO:0000256" key="9">
    <source>
        <dbReference type="ARBA" id="ARBA00022777"/>
    </source>
</evidence>
<keyword evidence="7 16" id="KW-0479">Metal-binding</keyword>
<dbReference type="Pfam" id="PF02603">
    <property type="entry name" value="Hpr_kinase_N"/>
    <property type="match status" value="1"/>
</dbReference>
<feature type="region of interest" description="Important for the catalytic mechanism of both phosphorylation and dephosphorylation" evidence="16">
    <location>
        <begin position="202"/>
        <end position="211"/>
    </location>
</feature>
<dbReference type="PANTHER" id="PTHR30305">
    <property type="entry name" value="PROTEIN YJDM-RELATED"/>
    <property type="match status" value="1"/>
</dbReference>
<dbReference type="HAMAP" id="MF_01249">
    <property type="entry name" value="HPr_kinase"/>
    <property type="match status" value="1"/>
</dbReference>
<feature type="binding site" evidence="16">
    <location>
        <position position="161"/>
    </location>
    <ligand>
        <name>Mg(2+)</name>
        <dbReference type="ChEBI" id="CHEBI:18420"/>
    </ligand>
</feature>
<evidence type="ECO:0000259" key="17">
    <source>
        <dbReference type="Pfam" id="PF02603"/>
    </source>
</evidence>
<feature type="domain" description="HPr(Ser) kinase/phosphorylase N-terminal" evidence="17">
    <location>
        <begin position="5"/>
        <end position="128"/>
    </location>
</feature>
<dbReference type="EC" id="2.7.11.-" evidence="16"/>
<evidence type="ECO:0000256" key="7">
    <source>
        <dbReference type="ARBA" id="ARBA00022723"/>
    </source>
</evidence>
<dbReference type="Gene3D" id="3.40.1390.20">
    <property type="entry name" value="HprK N-terminal domain-like"/>
    <property type="match status" value="1"/>
</dbReference>
<feature type="binding site" evidence="16">
    <location>
        <begin position="154"/>
        <end position="161"/>
    </location>
    <ligand>
        <name>ATP</name>
        <dbReference type="ChEBI" id="CHEBI:30616"/>
    </ligand>
</feature>
<organism evidence="19 20">
    <name type="scientific">Jeotgalibaca dankookensis</name>
    <dbReference type="NCBI Taxonomy" id="708126"/>
    <lineage>
        <taxon>Bacteria</taxon>
        <taxon>Bacillati</taxon>
        <taxon>Bacillota</taxon>
        <taxon>Bacilli</taxon>
        <taxon>Lactobacillales</taxon>
        <taxon>Carnobacteriaceae</taxon>
        <taxon>Jeotgalibaca</taxon>
    </lineage>
</organism>
<dbReference type="PANTHER" id="PTHR30305:SF1">
    <property type="entry name" value="HPR KINASE_PHOSPHORYLASE"/>
    <property type="match status" value="1"/>
</dbReference>
<dbReference type="SUPFAM" id="SSF53795">
    <property type="entry name" value="PEP carboxykinase-like"/>
    <property type="match status" value="1"/>
</dbReference>
<dbReference type="AlphaFoldDB" id="A0A1S6ILL6"/>
<dbReference type="GO" id="GO:0000155">
    <property type="term" value="F:phosphorelay sensor kinase activity"/>
    <property type="evidence" value="ECO:0007669"/>
    <property type="project" value="InterPro"/>
</dbReference>
<evidence type="ECO:0000256" key="15">
    <source>
        <dbReference type="ARBA" id="ARBA00047657"/>
    </source>
</evidence>
<feature type="active site" description="Proton acceptor; for phosphorylation activity. Proton donor; for dephosphorylation activity" evidence="16">
    <location>
        <position position="178"/>
    </location>
</feature>
<evidence type="ECO:0000256" key="16">
    <source>
        <dbReference type="HAMAP-Rule" id="MF_01249"/>
    </source>
</evidence>
<sequence>MANSVTVKELTEASALKVFSGEEFLNKEITSTEIHRPGVELTGYFNFYPSWRIQLMGQTEVSFLARMSTEERLIIMRRLCQTETPCFIVARRIEPPIELVKACQEAGIPLLQAQSKTTRVSSNVTNLLESRLAERISMHGVLVDVHGIGVMIVGDSGVGKSETALELIQKGHRLVADDRIDLYQHDEDTLMGEAPAILRHLIEIRGIGIMDVMTLFGAGAVKQSNAVNLIVNLELWAKEKKYERLGSDETLETILNVPVPKITVPVKTGRNLAIIVEMAAMNYRAKSMGYNASETFERNLENLIKENTRKEL</sequence>
<proteinExistence type="inferred from homology"/>
<dbReference type="Proteomes" id="UP000188993">
    <property type="component" value="Chromosome"/>
</dbReference>
<comment type="catalytic activity">
    <reaction evidence="1 16">
        <text>[HPr protein]-L-serine + ATP = [HPr protein]-O-phospho-L-serine + ADP + H(+)</text>
        <dbReference type="Rhea" id="RHEA:46600"/>
        <dbReference type="Rhea" id="RHEA-COMP:11602"/>
        <dbReference type="Rhea" id="RHEA-COMP:11603"/>
        <dbReference type="ChEBI" id="CHEBI:15378"/>
        <dbReference type="ChEBI" id="CHEBI:29999"/>
        <dbReference type="ChEBI" id="CHEBI:30616"/>
        <dbReference type="ChEBI" id="CHEBI:83421"/>
        <dbReference type="ChEBI" id="CHEBI:456216"/>
    </reaction>
</comment>
<keyword evidence="10 16" id="KW-0067">ATP-binding</keyword>
<dbReference type="KEGG" id="jda:BW727_100024"/>
<dbReference type="GO" id="GO:0004712">
    <property type="term" value="F:protein serine/threonine/tyrosine kinase activity"/>
    <property type="evidence" value="ECO:0007669"/>
    <property type="project" value="UniProtKB-UniRule"/>
</dbReference>
<comment type="domain">
    <text evidence="16">The Walker A ATP-binding motif also binds Pi and PPi.</text>
</comment>
<evidence type="ECO:0000256" key="14">
    <source>
        <dbReference type="ARBA" id="ARBA00033012"/>
    </source>
</evidence>
<evidence type="ECO:0000256" key="6">
    <source>
        <dbReference type="ARBA" id="ARBA00022679"/>
    </source>
</evidence>
<evidence type="ECO:0000256" key="1">
    <source>
        <dbReference type="ARBA" id="ARBA00001120"/>
    </source>
</evidence>
<dbReference type="EMBL" id="CP019728">
    <property type="protein sequence ID" value="AQS52434.1"/>
    <property type="molecule type" value="Genomic_DNA"/>
</dbReference>
<feature type="region of interest" description="Important for the catalytic mechanism of dephosphorylation" evidence="16">
    <location>
        <begin position="265"/>
        <end position="270"/>
    </location>
</feature>
<dbReference type="InterPro" id="IPR028979">
    <property type="entry name" value="Ser_kin/Pase_Hpr-like_N_sf"/>
</dbReference>
<feature type="active site" evidence="16">
    <location>
        <position position="244"/>
    </location>
</feature>
<dbReference type="FunFam" id="3.40.50.300:FF:000174">
    <property type="entry name" value="HPr kinase/phosphorylase"/>
    <property type="match status" value="1"/>
</dbReference>
<keyword evidence="6 16" id="KW-0808">Transferase</keyword>
<dbReference type="InterPro" id="IPR027417">
    <property type="entry name" value="P-loop_NTPase"/>
</dbReference>
<feature type="active site" evidence="16">
    <location>
        <position position="139"/>
    </location>
</feature>
<comment type="cofactor">
    <cofactor evidence="2 16">
        <name>Mg(2+)</name>
        <dbReference type="ChEBI" id="CHEBI:18420"/>
    </cofactor>
</comment>
<dbReference type="InterPro" id="IPR011126">
    <property type="entry name" value="Hpr_kin/Pase_Hpr_N"/>
</dbReference>
<dbReference type="STRING" id="708126.BW727_100024"/>
<keyword evidence="5 16" id="KW-0723">Serine/threonine-protein kinase</keyword>
<keyword evidence="12 16" id="KW-0511">Multifunctional enzyme</keyword>
<evidence type="ECO:0000256" key="12">
    <source>
        <dbReference type="ARBA" id="ARBA00023268"/>
    </source>
</evidence>
<protein>
    <recommendedName>
        <fullName evidence="4 16">HPr kinase/phosphorylase</fullName>
        <shortName evidence="16">HPrK/P</shortName>
        <ecNumber evidence="16">2.7.11.-</ecNumber>
        <ecNumber evidence="16">2.7.4.-</ecNumber>
    </recommendedName>
    <alternativeName>
        <fullName evidence="14 16">HPr(Ser) kinase/phosphorylase</fullName>
    </alternativeName>
</protein>
<dbReference type="GO" id="GO:0005524">
    <property type="term" value="F:ATP binding"/>
    <property type="evidence" value="ECO:0007669"/>
    <property type="project" value="UniProtKB-UniRule"/>
</dbReference>
<evidence type="ECO:0000259" key="18">
    <source>
        <dbReference type="Pfam" id="PF07475"/>
    </source>
</evidence>
<dbReference type="GO" id="GO:0000287">
    <property type="term" value="F:magnesium ion binding"/>
    <property type="evidence" value="ECO:0007669"/>
    <property type="project" value="UniProtKB-UniRule"/>
</dbReference>
<evidence type="ECO:0000256" key="5">
    <source>
        <dbReference type="ARBA" id="ARBA00022527"/>
    </source>
</evidence>
<dbReference type="GO" id="GO:0006109">
    <property type="term" value="P:regulation of carbohydrate metabolic process"/>
    <property type="evidence" value="ECO:0007669"/>
    <property type="project" value="UniProtKB-UniRule"/>
</dbReference>
<keyword evidence="20" id="KW-1185">Reference proteome</keyword>
<feature type="domain" description="HPr kinase/phosphorylase C-terminal" evidence="18">
    <location>
        <begin position="131"/>
        <end position="299"/>
    </location>
</feature>
<gene>
    <name evidence="16 19" type="primary">hprK</name>
    <name evidence="19" type="ORF">BW727_100024</name>
</gene>
<dbReference type="GO" id="GO:0004674">
    <property type="term" value="F:protein serine/threonine kinase activity"/>
    <property type="evidence" value="ECO:0007669"/>
    <property type="project" value="UniProtKB-KW"/>
</dbReference>
<comment type="similarity">
    <text evidence="3 16">Belongs to the HPrK/P family.</text>
</comment>
<comment type="function">
    <text evidence="16">Catalyzes the ATP- as well as the pyrophosphate-dependent phosphorylation of a specific serine residue in HPr, a phosphocarrier protein of the phosphoenolpyruvate-dependent sugar phosphotransferase system (PTS). HprK/P also catalyzes the pyrophosphate-producing, inorganic phosphate-dependent dephosphorylation (phosphorolysis) of seryl-phosphorylated HPr (P-Ser-HPr). The two antagonistic activities of HprK/P are regulated by several intracellular metabolites, which change their concentration in response to the absence or presence of rapidly metabolisable carbon sources (glucose, fructose, etc.) in the growth medium. Therefore, by controlling the phosphorylation state of HPr, HPrK/P is a sensor enzyme that plays a major role in the regulation of carbon metabolism and sugar transport: it mediates carbon catabolite repression (CCR), and regulates PTS-catalyzed carbohydrate uptake and inducer exclusion.</text>
</comment>
<evidence type="ECO:0000256" key="8">
    <source>
        <dbReference type="ARBA" id="ARBA00022741"/>
    </source>
</evidence>
<feature type="binding site" evidence="16">
    <location>
        <position position="203"/>
    </location>
    <ligand>
        <name>Mg(2+)</name>
        <dbReference type="ChEBI" id="CHEBI:18420"/>
    </ligand>
</feature>
<keyword evidence="11 16" id="KW-0460">Magnesium</keyword>
<dbReference type="Gene3D" id="3.40.50.300">
    <property type="entry name" value="P-loop containing nucleotide triphosphate hydrolases"/>
    <property type="match status" value="1"/>
</dbReference>
<evidence type="ECO:0000256" key="4">
    <source>
        <dbReference type="ARBA" id="ARBA00018922"/>
    </source>
</evidence>
<dbReference type="Pfam" id="PF07475">
    <property type="entry name" value="Hpr_kinase_C"/>
    <property type="match status" value="1"/>
</dbReference>
<evidence type="ECO:0000256" key="3">
    <source>
        <dbReference type="ARBA" id="ARBA00006883"/>
    </source>
</evidence>
<evidence type="ECO:0000313" key="19">
    <source>
        <dbReference type="EMBL" id="AQS52434.1"/>
    </source>
</evidence>
<evidence type="ECO:0000313" key="20">
    <source>
        <dbReference type="Proteomes" id="UP000188993"/>
    </source>
</evidence>
<keyword evidence="9 16" id="KW-0418">Kinase</keyword>
<feature type="active site" evidence="16">
    <location>
        <position position="160"/>
    </location>
</feature>